<accession>A0A2V3PTW5</accession>
<organism evidence="2 3">
    <name type="scientific">Dysgonomonas alginatilytica</name>
    <dbReference type="NCBI Taxonomy" id="1605892"/>
    <lineage>
        <taxon>Bacteria</taxon>
        <taxon>Pseudomonadati</taxon>
        <taxon>Bacteroidota</taxon>
        <taxon>Bacteroidia</taxon>
        <taxon>Bacteroidales</taxon>
        <taxon>Dysgonomonadaceae</taxon>
        <taxon>Dysgonomonas</taxon>
    </lineage>
</organism>
<gene>
    <name evidence="2" type="ORF">CLV62_10320</name>
</gene>
<evidence type="ECO:0000313" key="2">
    <source>
        <dbReference type="EMBL" id="PXV67347.1"/>
    </source>
</evidence>
<keyword evidence="1" id="KW-0472">Membrane</keyword>
<keyword evidence="3" id="KW-1185">Reference proteome</keyword>
<reference evidence="2 3" key="1">
    <citation type="submission" date="2018-03" db="EMBL/GenBank/DDBJ databases">
        <title>Genomic Encyclopedia of Archaeal and Bacterial Type Strains, Phase II (KMG-II): from individual species to whole genera.</title>
        <authorList>
            <person name="Goeker M."/>
        </authorList>
    </citation>
    <scope>NUCLEOTIDE SEQUENCE [LARGE SCALE GENOMIC DNA]</scope>
    <source>
        <strain evidence="2 3">DSM 100214</strain>
    </source>
</reference>
<evidence type="ECO:0000256" key="1">
    <source>
        <dbReference type="SAM" id="Phobius"/>
    </source>
</evidence>
<comment type="caution">
    <text evidence="2">The sequence shown here is derived from an EMBL/GenBank/DDBJ whole genome shotgun (WGS) entry which is preliminary data.</text>
</comment>
<sequence length="159" mass="18132">MDYTVEDIDIQKDIERLGLTQPSGLSFLPENLKTASTDKDFIFTDNFVELNKIFKENEIDFDILGGDNNLYRTRKSNQIYLPAILFSLATVLENSALITISLNLISNYIFDLCKGSLHKKTVNVDFYIETKEKGKTKKISYKGDSEGFAKLEKIIKAMK</sequence>
<dbReference type="OrthoDB" id="1376147at2"/>
<dbReference type="RefSeq" id="WP_110309511.1">
    <property type="nucleotide sequence ID" value="NZ_QICL01000003.1"/>
</dbReference>
<dbReference type="EMBL" id="QICL01000003">
    <property type="protein sequence ID" value="PXV67347.1"/>
    <property type="molecule type" value="Genomic_DNA"/>
</dbReference>
<dbReference type="Proteomes" id="UP000247973">
    <property type="component" value="Unassembled WGS sequence"/>
</dbReference>
<feature type="transmembrane region" description="Helical" evidence="1">
    <location>
        <begin position="79"/>
        <end position="105"/>
    </location>
</feature>
<keyword evidence="1" id="KW-0812">Transmembrane</keyword>
<proteinExistence type="predicted"/>
<protein>
    <submittedName>
        <fullName evidence="2">Uncharacterized protein</fullName>
    </submittedName>
</protein>
<name>A0A2V3PTW5_9BACT</name>
<keyword evidence="1" id="KW-1133">Transmembrane helix</keyword>
<evidence type="ECO:0000313" key="3">
    <source>
        <dbReference type="Proteomes" id="UP000247973"/>
    </source>
</evidence>
<dbReference type="AlphaFoldDB" id="A0A2V3PTW5"/>